<keyword evidence="2" id="KW-0067">ATP-binding</keyword>
<sequence length="51" mass="5649">GDDGIDGKQVGKIQIFDQWSYVAVNRNVANHALNKLSAGKVKGRSFRVFLM</sequence>
<dbReference type="GO" id="GO:0004386">
    <property type="term" value="F:helicase activity"/>
    <property type="evidence" value="ECO:0007669"/>
    <property type="project" value="UniProtKB-KW"/>
</dbReference>
<organism evidence="2">
    <name type="scientific">hydrothermal vent metagenome</name>
    <dbReference type="NCBI Taxonomy" id="652676"/>
    <lineage>
        <taxon>unclassified sequences</taxon>
        <taxon>metagenomes</taxon>
        <taxon>ecological metagenomes</taxon>
    </lineage>
</organism>
<keyword evidence="2" id="KW-0378">Hydrolase</keyword>
<accession>A0A3B0ZHM1</accession>
<evidence type="ECO:0000259" key="1">
    <source>
        <dbReference type="Pfam" id="PF03880"/>
    </source>
</evidence>
<feature type="domain" description="DEAD box helicase DbpA/CsdA RNA-binding" evidence="1">
    <location>
        <begin position="2"/>
        <end position="48"/>
    </location>
</feature>
<keyword evidence="2" id="KW-0547">Nucleotide-binding</keyword>
<dbReference type="Gene3D" id="3.30.70.330">
    <property type="match status" value="1"/>
</dbReference>
<feature type="non-terminal residue" evidence="2">
    <location>
        <position position="1"/>
    </location>
</feature>
<protein>
    <submittedName>
        <fullName evidence="2">ATP-dependent 23S rRNA helicase DbpA</fullName>
    </submittedName>
</protein>
<keyword evidence="2" id="KW-0347">Helicase</keyword>
<gene>
    <name evidence="2" type="ORF">MNBD_GAMMA17-58</name>
</gene>
<dbReference type="InterPro" id="IPR005580">
    <property type="entry name" value="DbpA/CsdA_RNA-bd_dom"/>
</dbReference>
<dbReference type="InterPro" id="IPR012677">
    <property type="entry name" value="Nucleotide-bd_a/b_plait_sf"/>
</dbReference>
<dbReference type="AlphaFoldDB" id="A0A3B0ZHM1"/>
<dbReference type="EMBL" id="UOFQ01000029">
    <property type="protein sequence ID" value="VAW85779.1"/>
    <property type="molecule type" value="Genomic_DNA"/>
</dbReference>
<dbReference type="Pfam" id="PF03880">
    <property type="entry name" value="DbpA"/>
    <property type="match status" value="1"/>
</dbReference>
<name>A0A3B0ZHM1_9ZZZZ</name>
<evidence type="ECO:0000313" key="2">
    <source>
        <dbReference type="EMBL" id="VAW85779.1"/>
    </source>
</evidence>
<proteinExistence type="predicted"/>
<reference evidence="2" key="1">
    <citation type="submission" date="2018-06" db="EMBL/GenBank/DDBJ databases">
        <authorList>
            <person name="Zhirakovskaya E."/>
        </authorList>
    </citation>
    <scope>NUCLEOTIDE SEQUENCE</scope>
</reference>